<feature type="chain" id="PRO_5007818795" description="Cysteine rich repeat-containing protein" evidence="1">
    <location>
        <begin position="26"/>
        <end position="87"/>
    </location>
</feature>
<protein>
    <recommendedName>
        <fullName evidence="4">Cysteine rich repeat-containing protein</fullName>
    </recommendedName>
</protein>
<evidence type="ECO:0000313" key="2">
    <source>
        <dbReference type="EMBL" id="BAU92379.1"/>
    </source>
</evidence>
<gene>
    <name evidence="2" type="ORF">MPPM_3774</name>
</gene>
<sequence length="87" mass="9189">MIRIGTRTALALIAFSAAGTVSVRAGEEEQAALCRDDVMRLCLTSIPDRGRIVSCMKAQRASLSPGCRAAFDEGMTASAGRRSASLR</sequence>
<accession>A0A160PGG5</accession>
<dbReference type="RefSeq" id="WP_096486339.1">
    <property type="nucleotide sequence ID" value="NZ_AP014809.1"/>
</dbReference>
<evidence type="ECO:0008006" key="4">
    <source>
        <dbReference type="Google" id="ProtNLM"/>
    </source>
</evidence>
<proteinExistence type="predicted"/>
<evidence type="ECO:0000256" key="1">
    <source>
        <dbReference type="SAM" id="SignalP"/>
    </source>
</evidence>
<dbReference type="AlphaFoldDB" id="A0A160PGG5"/>
<keyword evidence="1" id="KW-0732">Signal</keyword>
<organism evidence="2 3">
    <name type="scientific">Methylorubrum populi</name>
    <dbReference type="NCBI Taxonomy" id="223967"/>
    <lineage>
        <taxon>Bacteria</taxon>
        <taxon>Pseudomonadati</taxon>
        <taxon>Pseudomonadota</taxon>
        <taxon>Alphaproteobacteria</taxon>
        <taxon>Hyphomicrobiales</taxon>
        <taxon>Methylobacteriaceae</taxon>
        <taxon>Methylorubrum</taxon>
    </lineage>
</organism>
<dbReference type="Proteomes" id="UP000218288">
    <property type="component" value="Chromosome"/>
</dbReference>
<name>A0A160PGG5_9HYPH</name>
<dbReference type="EMBL" id="AP014809">
    <property type="protein sequence ID" value="BAU92379.1"/>
    <property type="molecule type" value="Genomic_DNA"/>
</dbReference>
<reference evidence="2 3" key="1">
    <citation type="journal article" date="2016" name="Genome Announc.">
        <title>Complete Genome Sequence of Methylobacterium populi P-1M, Isolated from Pink-Pigmented Household Biofilm.</title>
        <authorList>
            <person name="Morohoshi T."/>
            <person name="Ikeda T."/>
        </authorList>
    </citation>
    <scope>NUCLEOTIDE SEQUENCE [LARGE SCALE GENOMIC DNA]</scope>
    <source>
        <strain evidence="2 3">P-1M</strain>
    </source>
</reference>
<evidence type="ECO:0000313" key="3">
    <source>
        <dbReference type="Proteomes" id="UP000218288"/>
    </source>
</evidence>
<feature type="signal peptide" evidence="1">
    <location>
        <begin position="1"/>
        <end position="25"/>
    </location>
</feature>
<dbReference type="OrthoDB" id="8245037at2"/>